<protein>
    <submittedName>
        <fullName evidence="1">Uncharacterized protein</fullName>
    </submittedName>
</protein>
<organism evidence="1 2">
    <name type="scientific">Lepraria finkii</name>
    <dbReference type="NCBI Taxonomy" id="1340010"/>
    <lineage>
        <taxon>Eukaryota</taxon>
        <taxon>Fungi</taxon>
        <taxon>Dikarya</taxon>
        <taxon>Ascomycota</taxon>
        <taxon>Pezizomycotina</taxon>
        <taxon>Lecanoromycetes</taxon>
        <taxon>OSLEUM clade</taxon>
        <taxon>Lecanoromycetidae</taxon>
        <taxon>Lecanorales</taxon>
        <taxon>Lecanorineae</taxon>
        <taxon>Stereocaulaceae</taxon>
        <taxon>Lepraria</taxon>
    </lineage>
</organism>
<keyword evidence="2" id="KW-1185">Reference proteome</keyword>
<accession>A0ABR4BD69</accession>
<name>A0ABR4BD69_9LECA</name>
<sequence>MCSRHAMPQELALGELDHYRKLRGPKSYINSWRSLNKYEMFGGRGPTSTDTSPQYYQAVQFHSSLLGSMRAAAADSLRPQGMDARESWSFDLHKPEARLVGF</sequence>
<dbReference type="Proteomes" id="UP001590951">
    <property type="component" value="Unassembled WGS sequence"/>
</dbReference>
<proteinExistence type="predicted"/>
<reference evidence="1 2" key="1">
    <citation type="submission" date="2024-09" db="EMBL/GenBank/DDBJ databases">
        <title>Rethinking Asexuality: The Enigmatic Case of Functional Sexual Genes in Lepraria (Stereocaulaceae).</title>
        <authorList>
            <person name="Doellman M."/>
            <person name="Sun Y."/>
            <person name="Barcenas-Pena A."/>
            <person name="Lumbsch H.T."/>
            <person name="Grewe F."/>
        </authorList>
    </citation>
    <scope>NUCLEOTIDE SEQUENCE [LARGE SCALE GENOMIC DNA]</scope>
    <source>
        <strain evidence="1 2">Grewe 0041</strain>
    </source>
</reference>
<comment type="caution">
    <text evidence="1">The sequence shown here is derived from an EMBL/GenBank/DDBJ whole genome shotgun (WGS) entry which is preliminary data.</text>
</comment>
<dbReference type="EMBL" id="JBHFEH010000018">
    <property type="protein sequence ID" value="KAL2053858.1"/>
    <property type="molecule type" value="Genomic_DNA"/>
</dbReference>
<evidence type="ECO:0000313" key="1">
    <source>
        <dbReference type="EMBL" id="KAL2053858.1"/>
    </source>
</evidence>
<gene>
    <name evidence="1" type="ORF">ABVK25_005787</name>
</gene>
<evidence type="ECO:0000313" key="2">
    <source>
        <dbReference type="Proteomes" id="UP001590951"/>
    </source>
</evidence>